<feature type="transmembrane region" description="Helical" evidence="9">
    <location>
        <begin position="127"/>
        <end position="151"/>
    </location>
</feature>
<sequence>MSAETTQAASDSDPKWNPEAVRRHRGLFRVIERRRNPKLRRSDITVTEEPAVRRAVKAAMLGNAMEWFDFGIYSYMAVTLGKVFFPSGNPTAQTLASFGAFAAAFLLRPIGGFVFGPLGDRIGRKKVLSLTMIMMALGTFGIGLVPSYAAIGIWAPALLLLFRVIQGFSTGGEYGGAATFIAEYAPDKRRGYFGSYLEFGTLAGYVGAAGLVTILTTVLDDGAMTAWGWRVPFLVAGPLGLIGLYMRLKLEDTPAYRELEQHGTERPKFRFGPFFRDHWRALLLCMILVAAYDIADYGLLSYMPTYLTDELKYGSTAGLVALVVVMVVLMCLVHPLGSLSDRIGRKPVLLAGMAGFVVLTLPAFLLLRTGGHVAIYAGLLLLGLCLLTFLATMSAVLPALFPTEVRYSALAISFNVAGSLFGGTTPLVMEGLTSATGNNLMPAFYIMLAAVIGAVAVLFIKETARLPLEGSPPAVSTPEEAGDLVAAQYVRGPLSQFPADASSDTSADASDAPAAPDRGTPEPVA</sequence>
<evidence type="ECO:0000256" key="1">
    <source>
        <dbReference type="ARBA" id="ARBA00004651"/>
    </source>
</evidence>
<protein>
    <submittedName>
        <fullName evidence="11">MFS transporter</fullName>
    </submittedName>
</protein>
<evidence type="ECO:0000256" key="2">
    <source>
        <dbReference type="ARBA" id="ARBA00022448"/>
    </source>
</evidence>
<feature type="transmembrane region" description="Helical" evidence="9">
    <location>
        <begin position="409"/>
        <end position="428"/>
    </location>
</feature>
<feature type="region of interest" description="Disordered" evidence="8">
    <location>
        <begin position="495"/>
        <end position="525"/>
    </location>
</feature>
<dbReference type="PANTHER" id="PTHR43528">
    <property type="entry name" value="ALPHA-KETOGLUTARATE PERMEASE"/>
    <property type="match status" value="1"/>
</dbReference>
<keyword evidence="2" id="KW-0813">Transport</keyword>
<dbReference type="Proteomes" id="UP001352223">
    <property type="component" value="Unassembled WGS sequence"/>
</dbReference>
<feature type="transmembrane region" description="Helical" evidence="9">
    <location>
        <begin position="315"/>
        <end position="336"/>
    </location>
</feature>
<keyword evidence="12" id="KW-1185">Reference proteome</keyword>
<reference evidence="11 12" key="1">
    <citation type="submission" date="2022-10" db="EMBL/GenBank/DDBJ databases">
        <authorList>
            <person name="Xie J."/>
            <person name="Shen N."/>
        </authorList>
    </citation>
    <scope>NUCLEOTIDE SEQUENCE [LARGE SCALE GENOMIC DNA]</scope>
    <source>
        <strain evidence="11 12">DSM 41681</strain>
    </source>
</reference>
<evidence type="ECO:0000313" key="12">
    <source>
        <dbReference type="Proteomes" id="UP001352223"/>
    </source>
</evidence>
<dbReference type="PROSITE" id="PS00217">
    <property type="entry name" value="SUGAR_TRANSPORT_2"/>
    <property type="match status" value="1"/>
</dbReference>
<dbReference type="Gene3D" id="1.20.1250.20">
    <property type="entry name" value="MFS general substrate transporter like domains"/>
    <property type="match status" value="1"/>
</dbReference>
<feature type="transmembrane region" description="Helical" evidence="9">
    <location>
        <begin position="67"/>
        <end position="85"/>
    </location>
</feature>
<feature type="transmembrane region" description="Helical" evidence="9">
    <location>
        <begin position="227"/>
        <end position="248"/>
    </location>
</feature>
<feature type="transmembrane region" description="Helical" evidence="9">
    <location>
        <begin position="440"/>
        <end position="460"/>
    </location>
</feature>
<evidence type="ECO:0000256" key="5">
    <source>
        <dbReference type="ARBA" id="ARBA00022847"/>
    </source>
</evidence>
<keyword evidence="4 9" id="KW-0812">Transmembrane</keyword>
<feature type="transmembrane region" description="Helical" evidence="9">
    <location>
        <begin position="193"/>
        <end position="215"/>
    </location>
</feature>
<dbReference type="InterPro" id="IPR020846">
    <property type="entry name" value="MFS_dom"/>
</dbReference>
<proteinExistence type="predicted"/>
<feature type="transmembrane region" description="Helical" evidence="9">
    <location>
        <begin position="97"/>
        <end position="115"/>
    </location>
</feature>
<feature type="transmembrane region" description="Helical" evidence="9">
    <location>
        <begin position="348"/>
        <end position="367"/>
    </location>
</feature>
<feature type="transmembrane region" description="Helical" evidence="9">
    <location>
        <begin position="157"/>
        <end position="181"/>
    </location>
</feature>
<evidence type="ECO:0000256" key="8">
    <source>
        <dbReference type="SAM" id="MobiDB-lite"/>
    </source>
</evidence>
<name>A0ABU6C8W4_9ACTN</name>
<accession>A0ABU6C8W4</accession>
<evidence type="ECO:0000256" key="6">
    <source>
        <dbReference type="ARBA" id="ARBA00022989"/>
    </source>
</evidence>
<keyword evidence="6 9" id="KW-1133">Transmembrane helix</keyword>
<dbReference type="SUPFAM" id="SSF103473">
    <property type="entry name" value="MFS general substrate transporter"/>
    <property type="match status" value="1"/>
</dbReference>
<feature type="transmembrane region" description="Helical" evidence="9">
    <location>
        <begin position="373"/>
        <end position="397"/>
    </location>
</feature>
<dbReference type="CDD" id="cd17366">
    <property type="entry name" value="MFS_ProP"/>
    <property type="match status" value="1"/>
</dbReference>
<gene>
    <name evidence="11" type="ORF">OKJ48_10080</name>
</gene>
<dbReference type="Pfam" id="PF00083">
    <property type="entry name" value="Sugar_tr"/>
    <property type="match status" value="2"/>
</dbReference>
<evidence type="ECO:0000256" key="3">
    <source>
        <dbReference type="ARBA" id="ARBA00022475"/>
    </source>
</evidence>
<dbReference type="RefSeq" id="WP_324767705.1">
    <property type="nucleotide sequence ID" value="NZ_BAAATS010000016.1"/>
</dbReference>
<keyword evidence="7 9" id="KW-0472">Membrane</keyword>
<organism evidence="11 12">
    <name type="scientific">Streptomyces kunmingensis</name>
    <dbReference type="NCBI Taxonomy" id="68225"/>
    <lineage>
        <taxon>Bacteria</taxon>
        <taxon>Bacillati</taxon>
        <taxon>Actinomycetota</taxon>
        <taxon>Actinomycetes</taxon>
        <taxon>Kitasatosporales</taxon>
        <taxon>Streptomycetaceae</taxon>
        <taxon>Streptomyces</taxon>
    </lineage>
</organism>
<feature type="transmembrane region" description="Helical" evidence="9">
    <location>
        <begin position="278"/>
        <end position="295"/>
    </location>
</feature>
<dbReference type="InterPro" id="IPR036259">
    <property type="entry name" value="MFS_trans_sf"/>
</dbReference>
<feature type="compositionally biased region" description="Low complexity" evidence="8">
    <location>
        <begin position="498"/>
        <end position="517"/>
    </location>
</feature>
<dbReference type="InterPro" id="IPR005829">
    <property type="entry name" value="Sugar_transporter_CS"/>
</dbReference>
<evidence type="ECO:0000256" key="9">
    <source>
        <dbReference type="SAM" id="Phobius"/>
    </source>
</evidence>
<comment type="caution">
    <text evidence="11">The sequence shown here is derived from an EMBL/GenBank/DDBJ whole genome shotgun (WGS) entry which is preliminary data.</text>
</comment>
<dbReference type="PROSITE" id="PS50850">
    <property type="entry name" value="MFS"/>
    <property type="match status" value="1"/>
</dbReference>
<evidence type="ECO:0000313" key="11">
    <source>
        <dbReference type="EMBL" id="MEB3960587.1"/>
    </source>
</evidence>
<evidence type="ECO:0000256" key="7">
    <source>
        <dbReference type="ARBA" id="ARBA00023136"/>
    </source>
</evidence>
<keyword evidence="5" id="KW-0769">Symport</keyword>
<dbReference type="InterPro" id="IPR051084">
    <property type="entry name" value="H+-coupled_symporters"/>
</dbReference>
<comment type="subcellular location">
    <subcellularLocation>
        <location evidence="1">Cell membrane</location>
        <topology evidence="1">Multi-pass membrane protein</topology>
    </subcellularLocation>
</comment>
<dbReference type="InterPro" id="IPR005828">
    <property type="entry name" value="MFS_sugar_transport-like"/>
</dbReference>
<keyword evidence="3" id="KW-1003">Cell membrane</keyword>
<feature type="domain" description="Major facilitator superfamily (MFS) profile" evidence="10">
    <location>
        <begin position="55"/>
        <end position="465"/>
    </location>
</feature>
<evidence type="ECO:0000256" key="4">
    <source>
        <dbReference type="ARBA" id="ARBA00022692"/>
    </source>
</evidence>
<evidence type="ECO:0000259" key="10">
    <source>
        <dbReference type="PROSITE" id="PS50850"/>
    </source>
</evidence>
<dbReference type="EMBL" id="JAOZYB010000057">
    <property type="protein sequence ID" value="MEB3960587.1"/>
    <property type="molecule type" value="Genomic_DNA"/>
</dbReference>
<dbReference type="PANTHER" id="PTHR43528:SF1">
    <property type="entry name" value="ALPHA-KETOGLUTARATE PERMEASE"/>
    <property type="match status" value="1"/>
</dbReference>